<proteinExistence type="predicted"/>
<evidence type="ECO:0000313" key="1">
    <source>
        <dbReference type="EMBL" id="RTE09587.1"/>
    </source>
</evidence>
<dbReference type="OrthoDB" id="2595536at2"/>
<evidence type="ECO:0000313" key="2">
    <source>
        <dbReference type="Proteomes" id="UP000276128"/>
    </source>
</evidence>
<protein>
    <submittedName>
        <fullName evidence="1">Uncharacterized protein</fullName>
    </submittedName>
</protein>
<comment type="caution">
    <text evidence="1">The sequence shown here is derived from an EMBL/GenBank/DDBJ whole genome shotgun (WGS) entry which is preliminary data.</text>
</comment>
<keyword evidence="2" id="KW-1185">Reference proteome</keyword>
<dbReference type="AlphaFoldDB" id="A0A3S0IBW0"/>
<reference evidence="1 2" key="1">
    <citation type="submission" date="2018-12" db="EMBL/GenBank/DDBJ databases">
        <title>Bacillus ochoae sp. nov., Paenibacillus whitsoniae sp. nov., Paenibacillus spiritus sp. nov. Isolated from the Mars Exploration Rover during spacecraft assembly.</title>
        <authorList>
            <person name="Seuylemezian A."/>
            <person name="Vaishampayan P."/>
        </authorList>
    </citation>
    <scope>NUCLEOTIDE SEQUENCE [LARGE SCALE GENOMIC DNA]</scope>
    <source>
        <strain evidence="1 2">MER 54</strain>
    </source>
</reference>
<sequence length="137" mass="16135">MSLIHFYREQFLELSAQFEPVWEEELFYNFGYRWFSHMHSGIKESFQMSGGKRGALHVMYAIELPNWYKRTNLCDEIKNIKSPYEVSLYMLMDKILITSSDSFEHLQITSLGFVNQARAEITDLVFSAIEKVECGTR</sequence>
<gene>
    <name evidence="1" type="ORF">EJQ19_11590</name>
</gene>
<accession>A0A3S0IBW0</accession>
<organism evidence="1 2">
    <name type="scientific">Paenibacillus whitsoniae</name>
    <dbReference type="NCBI Taxonomy" id="2496558"/>
    <lineage>
        <taxon>Bacteria</taxon>
        <taxon>Bacillati</taxon>
        <taxon>Bacillota</taxon>
        <taxon>Bacilli</taxon>
        <taxon>Bacillales</taxon>
        <taxon>Paenibacillaceae</taxon>
        <taxon>Paenibacillus</taxon>
    </lineage>
</organism>
<dbReference type="Proteomes" id="UP000276128">
    <property type="component" value="Unassembled WGS sequence"/>
</dbReference>
<name>A0A3S0IBW0_9BACL</name>
<dbReference type="RefSeq" id="WP_126141385.1">
    <property type="nucleotide sequence ID" value="NZ_RXHU01000030.1"/>
</dbReference>
<dbReference type="EMBL" id="RXHU01000030">
    <property type="protein sequence ID" value="RTE09587.1"/>
    <property type="molecule type" value="Genomic_DNA"/>
</dbReference>